<dbReference type="PRINTS" id="PR00081">
    <property type="entry name" value="GDHRDH"/>
</dbReference>
<dbReference type="InterPro" id="IPR020904">
    <property type="entry name" value="Sc_DH/Rdtase_CS"/>
</dbReference>
<evidence type="ECO:0000313" key="3">
    <source>
        <dbReference type="Proteomes" id="UP001590951"/>
    </source>
</evidence>
<dbReference type="Gene3D" id="3.40.50.720">
    <property type="entry name" value="NAD(P)-binding Rossmann-like Domain"/>
    <property type="match status" value="1"/>
</dbReference>
<proteinExistence type="predicted"/>
<keyword evidence="3" id="KW-1185">Reference proteome</keyword>
<reference evidence="2 3" key="1">
    <citation type="submission" date="2024-09" db="EMBL/GenBank/DDBJ databases">
        <title>Rethinking Asexuality: The Enigmatic Case of Functional Sexual Genes in Lepraria (Stereocaulaceae).</title>
        <authorList>
            <person name="Doellman M."/>
            <person name="Sun Y."/>
            <person name="Barcenas-Pena A."/>
            <person name="Lumbsch H.T."/>
            <person name="Grewe F."/>
        </authorList>
    </citation>
    <scope>NUCLEOTIDE SEQUENCE [LARGE SCALE GENOMIC DNA]</scope>
    <source>
        <strain evidence="2 3">Grewe 0041</strain>
    </source>
</reference>
<evidence type="ECO:0000256" key="1">
    <source>
        <dbReference type="ARBA" id="ARBA00022857"/>
    </source>
</evidence>
<dbReference type="Proteomes" id="UP001590951">
    <property type="component" value="Unassembled WGS sequence"/>
</dbReference>
<dbReference type="InterPro" id="IPR002347">
    <property type="entry name" value="SDR_fam"/>
</dbReference>
<dbReference type="SUPFAM" id="SSF51735">
    <property type="entry name" value="NAD(P)-binding Rossmann-fold domains"/>
    <property type="match status" value="1"/>
</dbReference>
<accession>A0ABR4B048</accession>
<gene>
    <name evidence="2" type="ORF">ABVK25_008517</name>
</gene>
<sequence>MLCVRAVSNAMSTQEPLTYEGRRGSRSLGRGSIVNMGSASSFVGAPGTMSYTTSKHAIIGFTKIAANQIHSVSRQYKAPHPRERHMPFVGRHANDGACSAAQAAAGAGH</sequence>
<dbReference type="InterPro" id="IPR036291">
    <property type="entry name" value="NAD(P)-bd_dom_sf"/>
</dbReference>
<keyword evidence="1" id="KW-0521">NADP</keyword>
<organism evidence="2 3">
    <name type="scientific">Lepraria finkii</name>
    <dbReference type="NCBI Taxonomy" id="1340010"/>
    <lineage>
        <taxon>Eukaryota</taxon>
        <taxon>Fungi</taxon>
        <taxon>Dikarya</taxon>
        <taxon>Ascomycota</taxon>
        <taxon>Pezizomycotina</taxon>
        <taxon>Lecanoromycetes</taxon>
        <taxon>OSLEUM clade</taxon>
        <taxon>Lecanoromycetidae</taxon>
        <taxon>Lecanorales</taxon>
        <taxon>Lecanorineae</taxon>
        <taxon>Stereocaulaceae</taxon>
        <taxon>Lepraria</taxon>
    </lineage>
</organism>
<evidence type="ECO:0000313" key="2">
    <source>
        <dbReference type="EMBL" id="KAL2051268.1"/>
    </source>
</evidence>
<name>A0ABR4B048_9LECA</name>
<dbReference type="PROSITE" id="PS00061">
    <property type="entry name" value="ADH_SHORT"/>
    <property type="match status" value="1"/>
</dbReference>
<dbReference type="EMBL" id="JBHFEH010000037">
    <property type="protein sequence ID" value="KAL2051268.1"/>
    <property type="molecule type" value="Genomic_DNA"/>
</dbReference>
<dbReference type="Pfam" id="PF00106">
    <property type="entry name" value="adh_short"/>
    <property type="match status" value="1"/>
</dbReference>
<comment type="caution">
    <text evidence="2">The sequence shown here is derived from an EMBL/GenBank/DDBJ whole genome shotgun (WGS) entry which is preliminary data.</text>
</comment>
<protein>
    <submittedName>
        <fullName evidence="2">Uncharacterized protein</fullName>
    </submittedName>
</protein>